<evidence type="ECO:0000313" key="2">
    <source>
        <dbReference type="EMBL" id="KMU90248.1"/>
    </source>
</evidence>
<dbReference type="Proteomes" id="UP000054563">
    <property type="component" value="Unassembled WGS sequence"/>
</dbReference>
<reference evidence="3" key="1">
    <citation type="journal article" date="2010" name="Genome Res.">
        <title>Population genomic sequencing of Coccidioides fungi reveals recent hybridization and transposon control.</title>
        <authorList>
            <person name="Neafsey D.E."/>
            <person name="Barker B.M."/>
            <person name="Sharpton T.J."/>
            <person name="Stajich J.E."/>
            <person name="Park D.J."/>
            <person name="Whiston E."/>
            <person name="Hung C.-Y."/>
            <person name="McMahan C."/>
            <person name="White J."/>
            <person name="Sykes S."/>
            <person name="Heiman D."/>
            <person name="Young S."/>
            <person name="Zeng Q."/>
            <person name="Abouelleil A."/>
            <person name="Aftuck L."/>
            <person name="Bessette D."/>
            <person name="Brown A."/>
            <person name="FitzGerald M."/>
            <person name="Lui A."/>
            <person name="Macdonald J.P."/>
            <person name="Priest M."/>
            <person name="Orbach M.J."/>
            <person name="Galgiani J.N."/>
            <person name="Kirkland T.N."/>
            <person name="Cole G.T."/>
            <person name="Birren B.W."/>
            <person name="Henn M.R."/>
            <person name="Taylor J.W."/>
            <person name="Rounsley S.D."/>
        </authorList>
    </citation>
    <scope>NUCLEOTIDE SEQUENCE [LARGE SCALE GENOMIC DNA]</scope>
    <source>
        <strain evidence="3">H538.4</strain>
    </source>
</reference>
<sequence>MSPLSSLFAQSQIFPRGDLGSCSSQCHIQENIQSIIATAADSEDPPPVLVRLGNILLCYNKAQWIHCSFLYQTRAEALKLYGGLMSNFNVLKTHCNLSKHYSDKRNIKLEPSLRPPAYPPNSFAGRFSGFHDPDTAPPTNNTANLNISRPKSSYSC</sequence>
<dbReference type="AlphaFoldDB" id="A0A0J8URK4"/>
<evidence type="ECO:0000256" key="1">
    <source>
        <dbReference type="SAM" id="MobiDB-lite"/>
    </source>
</evidence>
<name>A0A0J8URK4_COCIT</name>
<organism evidence="2 3">
    <name type="scientific">Coccidioides immitis H538.4</name>
    <dbReference type="NCBI Taxonomy" id="396776"/>
    <lineage>
        <taxon>Eukaryota</taxon>
        <taxon>Fungi</taxon>
        <taxon>Dikarya</taxon>
        <taxon>Ascomycota</taxon>
        <taxon>Pezizomycotina</taxon>
        <taxon>Eurotiomycetes</taxon>
        <taxon>Eurotiomycetidae</taxon>
        <taxon>Onygenales</taxon>
        <taxon>Onygenaceae</taxon>
        <taxon>Coccidioides</taxon>
    </lineage>
</organism>
<feature type="region of interest" description="Disordered" evidence="1">
    <location>
        <begin position="133"/>
        <end position="156"/>
    </location>
</feature>
<gene>
    <name evidence="2" type="ORF">CIHG_08058</name>
</gene>
<proteinExistence type="predicted"/>
<protein>
    <submittedName>
        <fullName evidence="2">Uncharacterized protein</fullName>
    </submittedName>
</protein>
<evidence type="ECO:0000313" key="3">
    <source>
        <dbReference type="Proteomes" id="UP000054563"/>
    </source>
</evidence>
<feature type="compositionally biased region" description="Polar residues" evidence="1">
    <location>
        <begin position="145"/>
        <end position="156"/>
    </location>
</feature>
<dbReference type="EMBL" id="DS017020">
    <property type="protein sequence ID" value="KMU90248.1"/>
    <property type="molecule type" value="Genomic_DNA"/>
</dbReference>
<dbReference type="VEuPathDB" id="FungiDB:CIHG_08058"/>
<accession>A0A0J8URK4</accession>